<dbReference type="Proteomes" id="UP000583800">
    <property type="component" value="Unassembled WGS sequence"/>
</dbReference>
<comment type="caution">
    <text evidence="1">The sequence shown here is derived from an EMBL/GenBank/DDBJ whole genome shotgun (WGS) entry which is preliminary data.</text>
</comment>
<proteinExistence type="predicted"/>
<dbReference type="AlphaFoldDB" id="A0A7X0C284"/>
<keyword evidence="2" id="KW-1185">Reference proteome</keyword>
<sequence length="57" mass="5918">MDDGITWRAVPVVRTGEEWIALVANPRAGHVSLRATAGDGSGAGVVQTIMRAWAVGS</sequence>
<gene>
    <name evidence="1" type="ORF">FHU36_003658</name>
</gene>
<organism evidence="1 2">
    <name type="scientific">Nonomuraea muscovyensis</name>
    <dbReference type="NCBI Taxonomy" id="1124761"/>
    <lineage>
        <taxon>Bacteria</taxon>
        <taxon>Bacillati</taxon>
        <taxon>Actinomycetota</taxon>
        <taxon>Actinomycetes</taxon>
        <taxon>Streptosporangiales</taxon>
        <taxon>Streptosporangiaceae</taxon>
        <taxon>Nonomuraea</taxon>
    </lineage>
</organism>
<protein>
    <submittedName>
        <fullName evidence="1">Uncharacterized protein</fullName>
    </submittedName>
</protein>
<evidence type="ECO:0000313" key="1">
    <source>
        <dbReference type="EMBL" id="MBB6347113.1"/>
    </source>
</evidence>
<dbReference type="EMBL" id="JACHJB010000002">
    <property type="protein sequence ID" value="MBB6347113.1"/>
    <property type="molecule type" value="Genomic_DNA"/>
</dbReference>
<accession>A0A7X0C284</accession>
<dbReference type="RefSeq" id="WP_185085119.1">
    <property type="nucleotide sequence ID" value="NZ_JACHJB010000002.1"/>
</dbReference>
<name>A0A7X0C284_9ACTN</name>
<evidence type="ECO:0000313" key="2">
    <source>
        <dbReference type="Proteomes" id="UP000583800"/>
    </source>
</evidence>
<reference evidence="1 2" key="1">
    <citation type="submission" date="2020-08" db="EMBL/GenBank/DDBJ databases">
        <title>Sequencing the genomes of 1000 actinobacteria strains.</title>
        <authorList>
            <person name="Klenk H.-P."/>
        </authorList>
    </citation>
    <scope>NUCLEOTIDE SEQUENCE [LARGE SCALE GENOMIC DNA]</scope>
    <source>
        <strain evidence="1 2">DSM 45913</strain>
    </source>
</reference>